<gene>
    <name evidence="9" type="ORF">GCM10009665_19810</name>
</gene>
<dbReference type="RefSeq" id="WP_425555932.1">
    <property type="nucleotide sequence ID" value="NZ_BAAALF010000024.1"/>
</dbReference>
<dbReference type="Gene3D" id="3.30.565.10">
    <property type="entry name" value="Histidine kinase-like ATPase, C-terminal domain"/>
    <property type="match status" value="1"/>
</dbReference>
<dbReference type="SUPFAM" id="SSF55874">
    <property type="entry name" value="ATPase domain of HSP90 chaperone/DNA topoisomerase II/histidine kinase"/>
    <property type="match status" value="1"/>
</dbReference>
<keyword evidence="4" id="KW-0547">Nucleotide-binding</keyword>
<dbReference type="InterPro" id="IPR036890">
    <property type="entry name" value="HATPase_C_sf"/>
</dbReference>
<keyword evidence="8" id="KW-0413">Isomerase</keyword>
<evidence type="ECO:0000256" key="5">
    <source>
        <dbReference type="ARBA" id="ARBA00022840"/>
    </source>
</evidence>
<evidence type="ECO:0000256" key="8">
    <source>
        <dbReference type="ARBA" id="ARBA00023235"/>
    </source>
</evidence>
<accession>A0ABP4GLS8</accession>
<comment type="caution">
    <text evidence="9">The sequence shown here is derived from an EMBL/GenBank/DDBJ whole genome shotgun (WGS) entry which is preliminary data.</text>
</comment>
<evidence type="ECO:0000256" key="3">
    <source>
        <dbReference type="ARBA" id="ARBA00012895"/>
    </source>
</evidence>
<evidence type="ECO:0000256" key="7">
    <source>
        <dbReference type="ARBA" id="ARBA00023125"/>
    </source>
</evidence>
<evidence type="ECO:0000313" key="9">
    <source>
        <dbReference type="EMBL" id="GAA1229418.1"/>
    </source>
</evidence>
<evidence type="ECO:0000256" key="1">
    <source>
        <dbReference type="ARBA" id="ARBA00000185"/>
    </source>
</evidence>
<keyword evidence="6" id="KW-0799">Topoisomerase</keyword>
<keyword evidence="5" id="KW-0067">ATP-binding</keyword>
<comment type="catalytic activity">
    <reaction evidence="1">
        <text>ATP-dependent breakage, passage and rejoining of double-stranded DNA.</text>
        <dbReference type="EC" id="5.6.2.2"/>
    </reaction>
</comment>
<dbReference type="EC" id="5.6.2.2" evidence="3"/>
<proteinExistence type="inferred from homology"/>
<dbReference type="EMBL" id="BAAALF010000024">
    <property type="protein sequence ID" value="GAA1229418.1"/>
    <property type="molecule type" value="Genomic_DNA"/>
</dbReference>
<comment type="similarity">
    <text evidence="2">Belongs to the type II topoisomerase GyrB family.</text>
</comment>
<dbReference type="Proteomes" id="UP001500037">
    <property type="component" value="Unassembled WGS sequence"/>
</dbReference>
<reference evidence="10" key="1">
    <citation type="journal article" date="2019" name="Int. J. Syst. Evol. Microbiol.">
        <title>The Global Catalogue of Microorganisms (GCM) 10K type strain sequencing project: providing services to taxonomists for standard genome sequencing and annotation.</title>
        <authorList>
            <consortium name="The Broad Institute Genomics Platform"/>
            <consortium name="The Broad Institute Genome Sequencing Center for Infectious Disease"/>
            <person name="Wu L."/>
            <person name="Ma J."/>
        </authorList>
    </citation>
    <scope>NUCLEOTIDE SEQUENCE [LARGE SCALE GENOMIC DNA]</scope>
    <source>
        <strain evidence="10">JCM 13004</strain>
    </source>
</reference>
<dbReference type="PANTHER" id="PTHR45866:SF1">
    <property type="entry name" value="DNA GYRASE SUBUNIT B, MITOCHONDRIAL"/>
    <property type="match status" value="1"/>
</dbReference>
<keyword evidence="10" id="KW-1185">Reference proteome</keyword>
<evidence type="ECO:0000256" key="4">
    <source>
        <dbReference type="ARBA" id="ARBA00022741"/>
    </source>
</evidence>
<evidence type="ECO:0000256" key="6">
    <source>
        <dbReference type="ARBA" id="ARBA00023029"/>
    </source>
</evidence>
<sequence>MGEEATRYSAANIQVLTGSEAVRKRPGMYIGSTGERGLHHLVFEVADRAVNEVLAGHARRVDITLTPDGGVCVADDGRGVNGPGLEALLTRMQVGEGTGGRHDVTLGFCAMVGPFVH</sequence>
<evidence type="ECO:0000256" key="2">
    <source>
        <dbReference type="ARBA" id="ARBA00010708"/>
    </source>
</evidence>
<organism evidence="9 10">
    <name type="scientific">Kitasatospora nipponensis</name>
    <dbReference type="NCBI Taxonomy" id="258049"/>
    <lineage>
        <taxon>Bacteria</taxon>
        <taxon>Bacillati</taxon>
        <taxon>Actinomycetota</taxon>
        <taxon>Actinomycetes</taxon>
        <taxon>Kitasatosporales</taxon>
        <taxon>Streptomycetaceae</taxon>
        <taxon>Kitasatospora</taxon>
    </lineage>
</organism>
<evidence type="ECO:0000313" key="10">
    <source>
        <dbReference type="Proteomes" id="UP001500037"/>
    </source>
</evidence>
<keyword evidence="7" id="KW-0238">DNA-binding</keyword>
<name>A0ABP4GLS8_9ACTN</name>
<dbReference type="PANTHER" id="PTHR45866">
    <property type="entry name" value="DNA GYRASE/TOPOISOMERASE SUBUNIT B"/>
    <property type="match status" value="1"/>
</dbReference>
<protein>
    <recommendedName>
        <fullName evidence="3">DNA topoisomerase (ATP-hydrolyzing)</fullName>
        <ecNumber evidence="3">5.6.2.2</ecNumber>
    </recommendedName>
</protein>